<dbReference type="Proteomes" id="UP000480122">
    <property type="component" value="Unassembled WGS sequence"/>
</dbReference>
<feature type="transmembrane region" description="Helical" evidence="2">
    <location>
        <begin position="326"/>
        <end position="345"/>
    </location>
</feature>
<dbReference type="PANTHER" id="PTHR30590:SF2">
    <property type="entry name" value="INNER MEMBRANE PROTEIN"/>
    <property type="match status" value="1"/>
</dbReference>
<feature type="transmembrane region" description="Helical" evidence="2">
    <location>
        <begin position="285"/>
        <end position="306"/>
    </location>
</feature>
<keyword evidence="2" id="KW-0472">Membrane</keyword>
<evidence type="ECO:0000259" key="4">
    <source>
        <dbReference type="Pfam" id="PF07786"/>
    </source>
</evidence>
<keyword evidence="2" id="KW-0812">Transmembrane</keyword>
<feature type="transmembrane region" description="Helical" evidence="2">
    <location>
        <begin position="253"/>
        <end position="273"/>
    </location>
</feature>
<feature type="transmembrane region" description="Helical" evidence="2">
    <location>
        <begin position="91"/>
        <end position="109"/>
    </location>
</feature>
<dbReference type="InterPro" id="IPR007349">
    <property type="entry name" value="DUF418"/>
</dbReference>
<feature type="transmembrane region" description="Helical" evidence="2">
    <location>
        <begin position="60"/>
        <end position="79"/>
    </location>
</feature>
<keyword evidence="2" id="KW-1133">Transmembrane helix</keyword>
<dbReference type="EMBL" id="WODA01000003">
    <property type="protein sequence ID" value="MUN06046.1"/>
    <property type="molecule type" value="Genomic_DNA"/>
</dbReference>
<evidence type="ECO:0000256" key="2">
    <source>
        <dbReference type="SAM" id="Phobius"/>
    </source>
</evidence>
<evidence type="ECO:0000256" key="1">
    <source>
        <dbReference type="SAM" id="MobiDB-lite"/>
    </source>
</evidence>
<evidence type="ECO:0000313" key="6">
    <source>
        <dbReference type="Proteomes" id="UP000480122"/>
    </source>
</evidence>
<name>A0A7C9HG93_9MICO</name>
<dbReference type="RefSeq" id="WP_155840684.1">
    <property type="nucleotide sequence ID" value="NZ_BAAAIA010000003.1"/>
</dbReference>
<gene>
    <name evidence="5" type="ORF">GLX25_02805</name>
</gene>
<evidence type="ECO:0000313" key="5">
    <source>
        <dbReference type="EMBL" id="MUN06046.1"/>
    </source>
</evidence>
<feature type="region of interest" description="Disordered" evidence="1">
    <location>
        <begin position="360"/>
        <end position="380"/>
    </location>
</feature>
<dbReference type="OrthoDB" id="4966979at2"/>
<organism evidence="5 6">
    <name type="scientific">Agromyces luteolus</name>
    <dbReference type="NCBI Taxonomy" id="88373"/>
    <lineage>
        <taxon>Bacteria</taxon>
        <taxon>Bacillati</taxon>
        <taxon>Actinomycetota</taxon>
        <taxon>Actinomycetes</taxon>
        <taxon>Micrococcales</taxon>
        <taxon>Microbacteriaceae</taxon>
        <taxon>Agromyces</taxon>
    </lineage>
</organism>
<feature type="domain" description="Heparan-alpha-glucosaminide N-acetyltransferase catalytic" evidence="4">
    <location>
        <begin position="18"/>
        <end position="202"/>
    </location>
</feature>
<dbReference type="Pfam" id="PF04235">
    <property type="entry name" value="DUF418"/>
    <property type="match status" value="1"/>
</dbReference>
<evidence type="ECO:0000259" key="3">
    <source>
        <dbReference type="Pfam" id="PF04235"/>
    </source>
</evidence>
<feature type="transmembrane region" description="Helical" evidence="2">
    <location>
        <begin position="176"/>
        <end position="198"/>
    </location>
</feature>
<sequence>MPEDADSRIAARRRPASRIAGVDAARGIALIGMFVAHVAPAVASAQVTDLIAIADERPRLLFALTAGVGLGLITGATRPRTDDRAELRRQVAIRAAILLAIGLFAIAVLRPLVVVILDVYGIAFLVMVPLLFIPARAALAAGAALLAVAPAVAALAERDPTLQAAATGELGIVVEWLLTGSYPVIIWVPVMLIGLGLARSDVAATATVRRYALAGVLAASTCLPLAAAMPENQVLGADPAADWMIPARASLETVGNVGVGLAVLAGTIALTALAVPRVRRVASTLLSPITAMGTMPLTIYTGQLVVLSMSKRVGPGGVATDDSWPLLVGLIVGSMVFAWLWRRYVGRGPLEMLLRAASGRDRSFDTPGGSRGREASAGDV</sequence>
<accession>A0A7C9HG93</accession>
<comment type="caution">
    <text evidence="5">The sequence shown here is derived from an EMBL/GenBank/DDBJ whole genome shotgun (WGS) entry which is preliminary data.</text>
</comment>
<feature type="transmembrane region" description="Helical" evidence="2">
    <location>
        <begin position="210"/>
        <end position="229"/>
    </location>
</feature>
<feature type="transmembrane region" description="Helical" evidence="2">
    <location>
        <begin position="138"/>
        <end position="156"/>
    </location>
</feature>
<reference evidence="5 6" key="1">
    <citation type="submission" date="2019-11" db="EMBL/GenBank/DDBJ databases">
        <title>Agromyces kandeliae sp. nov., isolated from mangrove soil.</title>
        <authorList>
            <person name="Wang R."/>
        </authorList>
    </citation>
    <scope>NUCLEOTIDE SEQUENCE [LARGE SCALE GENOMIC DNA]</scope>
    <source>
        <strain evidence="5 6">JCM 11431</strain>
    </source>
</reference>
<dbReference type="AlphaFoldDB" id="A0A7C9HG93"/>
<dbReference type="InterPro" id="IPR052529">
    <property type="entry name" value="Bact_Transport_Assoc"/>
</dbReference>
<keyword evidence="6" id="KW-1185">Reference proteome</keyword>
<dbReference type="Pfam" id="PF07786">
    <property type="entry name" value="HGSNAT_cat"/>
    <property type="match status" value="1"/>
</dbReference>
<feature type="domain" description="DUF418" evidence="3">
    <location>
        <begin position="226"/>
        <end position="357"/>
    </location>
</feature>
<dbReference type="PANTHER" id="PTHR30590">
    <property type="entry name" value="INNER MEMBRANE PROTEIN"/>
    <property type="match status" value="1"/>
</dbReference>
<feature type="transmembrane region" description="Helical" evidence="2">
    <location>
        <begin position="20"/>
        <end position="40"/>
    </location>
</feature>
<feature type="transmembrane region" description="Helical" evidence="2">
    <location>
        <begin position="115"/>
        <end position="133"/>
    </location>
</feature>
<dbReference type="InterPro" id="IPR012429">
    <property type="entry name" value="HGSNAT_cat"/>
</dbReference>
<proteinExistence type="predicted"/>
<feature type="compositionally biased region" description="Basic and acidic residues" evidence="1">
    <location>
        <begin position="371"/>
        <end position="380"/>
    </location>
</feature>
<protein>
    <submittedName>
        <fullName evidence="5">DUF418 domain-containing protein</fullName>
    </submittedName>
</protein>